<dbReference type="EMBL" id="SJPM01000001">
    <property type="protein sequence ID" value="TWU03320.1"/>
    <property type="molecule type" value="Genomic_DNA"/>
</dbReference>
<evidence type="ECO:0000313" key="1">
    <source>
        <dbReference type="EMBL" id="TWU03320.1"/>
    </source>
</evidence>
<dbReference type="CDD" id="cd04221">
    <property type="entry name" value="MauL"/>
    <property type="match status" value="1"/>
</dbReference>
<reference evidence="1 2" key="1">
    <citation type="submission" date="2019-02" db="EMBL/GenBank/DDBJ databases">
        <title>Deep-cultivation of Planctomycetes and their phenomic and genomic characterization uncovers novel biology.</title>
        <authorList>
            <person name="Wiegand S."/>
            <person name="Jogler M."/>
            <person name="Boedeker C."/>
            <person name="Pinto D."/>
            <person name="Vollmers J."/>
            <person name="Rivas-Marin E."/>
            <person name="Kohn T."/>
            <person name="Peeters S.H."/>
            <person name="Heuer A."/>
            <person name="Rast P."/>
            <person name="Oberbeckmann S."/>
            <person name="Bunk B."/>
            <person name="Jeske O."/>
            <person name="Meyerdierks A."/>
            <person name="Storesund J.E."/>
            <person name="Kallscheuer N."/>
            <person name="Luecker S."/>
            <person name="Lage O.M."/>
            <person name="Pohl T."/>
            <person name="Merkel B.J."/>
            <person name="Hornburger P."/>
            <person name="Mueller R.-W."/>
            <person name="Bruemmer F."/>
            <person name="Labrenz M."/>
            <person name="Spormann A.M."/>
            <person name="Op Den Camp H."/>
            <person name="Overmann J."/>
            <person name="Amann R."/>
            <person name="Jetten M.S.M."/>
            <person name="Mascher T."/>
            <person name="Medema M.H."/>
            <person name="Devos D.P."/>
            <person name="Kaster A.-K."/>
            <person name="Ovreas L."/>
            <person name="Rohde M."/>
            <person name="Galperin M.Y."/>
            <person name="Jogler C."/>
        </authorList>
    </citation>
    <scope>NUCLEOTIDE SEQUENCE [LARGE SCALE GENOMIC DNA]</scope>
    <source>
        <strain evidence="1 2">Pla100</strain>
    </source>
</reference>
<sequence>MALSVKFRRETSHRFRRLIATLAVGAATFAAGNVVSAQDASLKMRFVYDGAPPVVGKIDPNKDQDFCGKHDIPNEKLIVNSENKGIQNVIVHVYTRSSGDDLPKTSPGSTTHELANDECRFQPHIVIAQTGDKLKITNPDPVGHNANLNFIKNTQQNLMIPAGQEKVVDLKEEEPAPIPVECNIHPWMKAYVVVLEHPFADVSDSDGNIEIKGLPSGKEITFAVRYEGGKLDEVKVGGKETEWKRQRFEVELKAGENDLGEILVPAGALSAD</sequence>
<evidence type="ECO:0000313" key="2">
    <source>
        <dbReference type="Proteomes" id="UP000316213"/>
    </source>
</evidence>
<dbReference type="SUPFAM" id="SSF49503">
    <property type="entry name" value="Cupredoxins"/>
    <property type="match status" value="1"/>
</dbReference>
<dbReference type="InterPro" id="IPR034242">
    <property type="entry name" value="MauL"/>
</dbReference>
<dbReference type="RefSeq" id="WP_231602537.1">
    <property type="nucleotide sequence ID" value="NZ_SJPM01000001.1"/>
</dbReference>
<dbReference type="Proteomes" id="UP000316213">
    <property type="component" value="Unassembled WGS sequence"/>
</dbReference>
<organism evidence="1 2">
    <name type="scientific">Neorhodopirellula pilleata</name>
    <dbReference type="NCBI Taxonomy" id="2714738"/>
    <lineage>
        <taxon>Bacteria</taxon>
        <taxon>Pseudomonadati</taxon>
        <taxon>Planctomycetota</taxon>
        <taxon>Planctomycetia</taxon>
        <taxon>Pirellulales</taxon>
        <taxon>Pirellulaceae</taxon>
        <taxon>Neorhodopirellula</taxon>
    </lineage>
</organism>
<dbReference type="Gene3D" id="2.60.40.420">
    <property type="entry name" value="Cupredoxins - blue copper proteins"/>
    <property type="match status" value="1"/>
</dbReference>
<evidence type="ECO:0008006" key="3">
    <source>
        <dbReference type="Google" id="ProtNLM"/>
    </source>
</evidence>
<accession>A0A5C6AU99</accession>
<protein>
    <recommendedName>
        <fullName evidence="3">Methylamine utilization protein</fullName>
    </recommendedName>
</protein>
<dbReference type="InterPro" id="IPR008972">
    <property type="entry name" value="Cupredoxin"/>
</dbReference>
<keyword evidence="2" id="KW-1185">Reference proteome</keyword>
<name>A0A5C6AU99_9BACT</name>
<dbReference type="AlphaFoldDB" id="A0A5C6AU99"/>
<gene>
    <name evidence="1" type="ORF">Pla100_02380</name>
</gene>
<proteinExistence type="predicted"/>
<comment type="caution">
    <text evidence="1">The sequence shown here is derived from an EMBL/GenBank/DDBJ whole genome shotgun (WGS) entry which is preliminary data.</text>
</comment>